<gene>
    <name evidence="2" type="ORF">LRAMOSA09979</name>
</gene>
<feature type="region of interest" description="Disordered" evidence="1">
    <location>
        <begin position="394"/>
        <end position="420"/>
    </location>
</feature>
<organism evidence="2">
    <name type="scientific">Lichtheimia ramosa</name>
    <dbReference type="NCBI Taxonomy" id="688394"/>
    <lineage>
        <taxon>Eukaryota</taxon>
        <taxon>Fungi</taxon>
        <taxon>Fungi incertae sedis</taxon>
        <taxon>Mucoromycota</taxon>
        <taxon>Mucoromycotina</taxon>
        <taxon>Mucoromycetes</taxon>
        <taxon>Mucorales</taxon>
        <taxon>Lichtheimiaceae</taxon>
        <taxon>Lichtheimia</taxon>
    </lineage>
</organism>
<protein>
    <submittedName>
        <fullName evidence="2">Uncharacterized protein</fullName>
    </submittedName>
</protein>
<dbReference type="OrthoDB" id="10389897at2759"/>
<dbReference type="EMBL" id="LK023326">
    <property type="protein sequence ID" value="CDS08618.1"/>
    <property type="molecule type" value="Genomic_DNA"/>
</dbReference>
<proteinExistence type="predicted"/>
<sequence>MSQESTSSGSDIAEQAAMIATSADNIEQMETGGHWDQLVRLVSQRVIESRLQCDAQVQDVIGRMVVLQQDTEQENANRVQLLHNLALNSAFNNDVELMARTGCIPAPEEDYDGARFYVRSQQLTRHQLEATLRIYEDQYADMELCNTFHERLLTGTRPPLNVFIRYVGCTIATTPQMRLETDLGSDDPNRLNNFTAAMRQAQIEPNFIVYEFPRLRIDADENGDVDQNQVDITEQVLIHLFDRALLLNSQPGGFYRDYLPIDEDLAATGLGDPQQFIETRNLFFGPQLEQDPQELANAQQLYHARYRIHLSRVDEARAHQISNLHINLFARQACSGASLHGVSPLTIFAKDITREDLKYQRGFFEGSRAGQITRDLMAHALGVFEERETFRPHRSTIFGPSSRYQGKTRTAGSPFKTHRH</sequence>
<accession>A0A077WND2</accession>
<name>A0A077WND2_9FUNG</name>
<evidence type="ECO:0000256" key="1">
    <source>
        <dbReference type="SAM" id="MobiDB-lite"/>
    </source>
</evidence>
<feature type="compositionally biased region" description="Polar residues" evidence="1">
    <location>
        <begin position="398"/>
        <end position="411"/>
    </location>
</feature>
<dbReference type="AlphaFoldDB" id="A0A077WND2"/>
<reference evidence="2" key="1">
    <citation type="journal article" date="2014" name="Genome Announc.">
        <title>De novo whole-genome sequence and genome annotation of Lichtheimia ramosa.</title>
        <authorList>
            <person name="Linde J."/>
            <person name="Schwartze V."/>
            <person name="Binder U."/>
            <person name="Lass-Florl C."/>
            <person name="Voigt K."/>
            <person name="Horn F."/>
        </authorList>
    </citation>
    <scope>NUCLEOTIDE SEQUENCE</scope>
    <source>
        <strain evidence="2">JMRC FSU:6197</strain>
    </source>
</reference>
<evidence type="ECO:0000313" key="2">
    <source>
        <dbReference type="EMBL" id="CDS08618.1"/>
    </source>
</evidence>